<keyword evidence="5" id="KW-1185">Reference proteome</keyword>
<gene>
    <name evidence="4" type="ORF">PF001_g27750</name>
    <name evidence="3" type="ORF">PF005_g28010</name>
    <name evidence="2" type="ORF">PF006_g27573</name>
    <name evidence="1" type="ORF">PF010_g27952</name>
</gene>
<name>A0A6A3VNX7_9STRA</name>
<comment type="caution">
    <text evidence="3">The sequence shown here is derived from an EMBL/GenBank/DDBJ whole genome shotgun (WGS) entry which is preliminary data.</text>
</comment>
<evidence type="ECO:0000313" key="5">
    <source>
        <dbReference type="Proteomes" id="UP000433483"/>
    </source>
</evidence>
<dbReference type="Proteomes" id="UP000488956">
    <property type="component" value="Unassembled WGS sequence"/>
</dbReference>
<protein>
    <submittedName>
        <fullName evidence="3">Uncharacterized protein</fullName>
    </submittedName>
</protein>
<dbReference type="AlphaFoldDB" id="A0A6A3VNX7"/>
<accession>A0A6A3VNX7</accession>
<evidence type="ECO:0000313" key="6">
    <source>
        <dbReference type="Proteomes" id="UP000437068"/>
    </source>
</evidence>
<dbReference type="EMBL" id="QXGE01003883">
    <property type="protein sequence ID" value="KAE9272877.1"/>
    <property type="molecule type" value="Genomic_DNA"/>
</dbReference>
<proteinExistence type="predicted"/>
<dbReference type="EMBL" id="QXFX01003968">
    <property type="protein sequence ID" value="KAE9066071.1"/>
    <property type="molecule type" value="Genomic_DNA"/>
</dbReference>
<evidence type="ECO:0000313" key="8">
    <source>
        <dbReference type="Proteomes" id="UP000488956"/>
    </source>
</evidence>
<reference evidence="5 6" key="1">
    <citation type="submission" date="2018-08" db="EMBL/GenBank/DDBJ databases">
        <title>Genomic investigation of the strawberry pathogen Phytophthora fragariae indicates pathogenicity is determined by transcriptional variation in three key races.</title>
        <authorList>
            <person name="Adams T.M."/>
            <person name="Armitage A.D."/>
            <person name="Sobczyk M.K."/>
            <person name="Bates H.J."/>
            <person name="Dunwell J.M."/>
            <person name="Nellist C.F."/>
            <person name="Harrison R.J."/>
        </authorList>
    </citation>
    <scope>NUCLEOTIDE SEQUENCE [LARGE SCALE GENOMIC DNA]</scope>
    <source>
        <strain evidence="4 6">A4</strain>
        <strain evidence="3 5">NOV-27</strain>
        <strain evidence="2 7">NOV-5</strain>
        <strain evidence="1 8">ONT-3</strain>
    </source>
</reference>
<dbReference type="Proteomes" id="UP000437068">
    <property type="component" value="Unassembled WGS sequence"/>
</dbReference>
<evidence type="ECO:0000313" key="4">
    <source>
        <dbReference type="EMBL" id="KAE9272877.1"/>
    </source>
</evidence>
<dbReference type="EMBL" id="QXGB01003705">
    <property type="protein sequence ID" value="KAE9169348.1"/>
    <property type="molecule type" value="Genomic_DNA"/>
</dbReference>
<sequence>MYILQAGGLLFIHLRICRYILLPLLYHSNRYLIPLHHSTNASSSAYLAGSRAFENEMNFTLEIMRYSHAGQPPS</sequence>
<evidence type="ECO:0000313" key="1">
    <source>
        <dbReference type="EMBL" id="KAE9066071.1"/>
    </source>
</evidence>
<dbReference type="Proteomes" id="UP000440732">
    <property type="component" value="Unassembled WGS sequence"/>
</dbReference>
<evidence type="ECO:0000313" key="3">
    <source>
        <dbReference type="EMBL" id="KAE9169348.1"/>
    </source>
</evidence>
<evidence type="ECO:0000313" key="2">
    <source>
        <dbReference type="EMBL" id="KAE9079175.1"/>
    </source>
</evidence>
<organism evidence="3 5">
    <name type="scientific">Phytophthora fragariae</name>
    <dbReference type="NCBI Taxonomy" id="53985"/>
    <lineage>
        <taxon>Eukaryota</taxon>
        <taxon>Sar</taxon>
        <taxon>Stramenopiles</taxon>
        <taxon>Oomycota</taxon>
        <taxon>Peronosporomycetes</taxon>
        <taxon>Peronosporales</taxon>
        <taxon>Peronosporaceae</taxon>
        <taxon>Phytophthora</taxon>
    </lineage>
</organism>
<dbReference type="EMBL" id="QXGA01003801">
    <property type="protein sequence ID" value="KAE9079175.1"/>
    <property type="molecule type" value="Genomic_DNA"/>
</dbReference>
<dbReference type="Proteomes" id="UP000433483">
    <property type="component" value="Unassembled WGS sequence"/>
</dbReference>
<evidence type="ECO:0000313" key="7">
    <source>
        <dbReference type="Proteomes" id="UP000440732"/>
    </source>
</evidence>